<dbReference type="Proteomes" id="UP001056610">
    <property type="component" value="Chromosome"/>
</dbReference>
<accession>A0ABY4QR97</accession>
<organism evidence="2 3">
    <name type="scientific">Candidatus Mycobacterium methanotrophicum</name>
    <dbReference type="NCBI Taxonomy" id="2943498"/>
    <lineage>
        <taxon>Bacteria</taxon>
        <taxon>Bacillati</taxon>
        <taxon>Actinomycetota</taxon>
        <taxon>Actinomycetes</taxon>
        <taxon>Mycobacteriales</taxon>
        <taxon>Mycobacteriaceae</taxon>
        <taxon>Mycobacterium</taxon>
    </lineage>
</organism>
<evidence type="ECO:0000259" key="1">
    <source>
        <dbReference type="Pfam" id="PF20020"/>
    </source>
</evidence>
<gene>
    <name evidence="2" type="ORF">M5I08_08360</name>
</gene>
<dbReference type="EMBL" id="CP097320">
    <property type="protein sequence ID" value="UQX12273.1"/>
    <property type="molecule type" value="Genomic_DNA"/>
</dbReference>
<dbReference type="InterPro" id="IPR045536">
    <property type="entry name" value="DUF6431"/>
</dbReference>
<name>A0ABY4QR97_9MYCO</name>
<evidence type="ECO:0000313" key="3">
    <source>
        <dbReference type="Proteomes" id="UP001056610"/>
    </source>
</evidence>
<sequence>MIVTRTAELAEDHLNAGTLHCPRCAGRLAKWGFGRRRTIRSHGTATVTLRPRRVRCPDCESTHIVLPAAFQARHADTTAVIGQALLHEVNGLGYRRIAARIHRSESTVRRWLRRAAPKHLHWMYQRGAQRLIEVAPDVFGELRFVGHQLRDTLSVLCAAAYWDRHRLGLPDPPWTMVGIYTLGRLLAPPD</sequence>
<proteinExistence type="predicted"/>
<feature type="domain" description="DUF6431" evidence="1">
    <location>
        <begin position="21"/>
        <end position="111"/>
    </location>
</feature>
<dbReference type="RefSeq" id="WP_249763204.1">
    <property type="nucleotide sequence ID" value="NZ_CP097320.1"/>
</dbReference>
<reference evidence="2" key="1">
    <citation type="submission" date="2022-05" db="EMBL/GenBank/DDBJ databases">
        <title>A methanotrophic Mycobacterium dominates a cave microbial ecosystem.</title>
        <authorList>
            <person name="Van Spanning R.J.M."/>
            <person name="Guan Q."/>
            <person name="Melkonian C."/>
            <person name="Gallant J."/>
            <person name="Polerecky L."/>
            <person name="Flot J.-F."/>
            <person name="Brandt B.W."/>
            <person name="Braster M."/>
            <person name="Iturbe Espinoza P."/>
            <person name="Aerts J."/>
            <person name="Meima-Franke M."/>
            <person name="Piersma S.R."/>
            <person name="Bunduc C."/>
            <person name="Ummels R."/>
            <person name="Pain A."/>
            <person name="Fleming E.J."/>
            <person name="van der Wel N."/>
            <person name="Gherman V.D."/>
            <person name="Sarbu S.M."/>
            <person name="Bodelier P.L.E."/>
            <person name="Bitter W."/>
        </authorList>
    </citation>
    <scope>NUCLEOTIDE SEQUENCE</scope>
    <source>
        <strain evidence="2">Sulfur Cave</strain>
    </source>
</reference>
<keyword evidence="3" id="KW-1185">Reference proteome</keyword>
<evidence type="ECO:0000313" key="2">
    <source>
        <dbReference type="EMBL" id="UQX12273.1"/>
    </source>
</evidence>
<dbReference type="Pfam" id="PF20020">
    <property type="entry name" value="DUF6431"/>
    <property type="match status" value="1"/>
</dbReference>
<protein>
    <submittedName>
        <fullName evidence="2">DUF6431 domain-containing protein</fullName>
    </submittedName>
</protein>